<dbReference type="Proteomes" id="UP000499080">
    <property type="component" value="Unassembled WGS sequence"/>
</dbReference>
<dbReference type="AlphaFoldDB" id="A0A4Y2JC83"/>
<dbReference type="EMBL" id="BGPR01003400">
    <property type="protein sequence ID" value="GBM87677.1"/>
    <property type="molecule type" value="Genomic_DNA"/>
</dbReference>
<organism evidence="1 2">
    <name type="scientific">Araneus ventricosus</name>
    <name type="common">Orbweaver spider</name>
    <name type="synonym">Epeira ventricosa</name>
    <dbReference type="NCBI Taxonomy" id="182803"/>
    <lineage>
        <taxon>Eukaryota</taxon>
        <taxon>Metazoa</taxon>
        <taxon>Ecdysozoa</taxon>
        <taxon>Arthropoda</taxon>
        <taxon>Chelicerata</taxon>
        <taxon>Arachnida</taxon>
        <taxon>Araneae</taxon>
        <taxon>Araneomorphae</taxon>
        <taxon>Entelegynae</taxon>
        <taxon>Araneoidea</taxon>
        <taxon>Araneidae</taxon>
        <taxon>Araneus</taxon>
    </lineage>
</organism>
<evidence type="ECO:0000313" key="2">
    <source>
        <dbReference type="Proteomes" id="UP000499080"/>
    </source>
</evidence>
<reference evidence="1 2" key="1">
    <citation type="journal article" date="2019" name="Sci. Rep.">
        <title>Orb-weaving spider Araneus ventricosus genome elucidates the spidroin gene catalogue.</title>
        <authorList>
            <person name="Kono N."/>
            <person name="Nakamura H."/>
            <person name="Ohtoshi R."/>
            <person name="Moran D.A.P."/>
            <person name="Shinohara A."/>
            <person name="Yoshida Y."/>
            <person name="Fujiwara M."/>
            <person name="Mori M."/>
            <person name="Tomita M."/>
            <person name="Arakawa K."/>
        </authorList>
    </citation>
    <scope>NUCLEOTIDE SEQUENCE [LARGE SCALE GENOMIC DNA]</scope>
</reference>
<protein>
    <submittedName>
        <fullName evidence="1">Uncharacterized protein</fullName>
    </submittedName>
</protein>
<comment type="caution">
    <text evidence="1">The sequence shown here is derived from an EMBL/GenBank/DDBJ whole genome shotgun (WGS) entry which is preliminary data.</text>
</comment>
<name>A0A4Y2JC83_ARAVE</name>
<gene>
    <name evidence="1" type="ORF">AVEN_212458_1</name>
</gene>
<evidence type="ECO:0000313" key="1">
    <source>
        <dbReference type="EMBL" id="GBM87677.1"/>
    </source>
</evidence>
<proteinExistence type="predicted"/>
<keyword evidence="2" id="KW-1185">Reference proteome</keyword>
<sequence length="169" mass="18716">MRRRGMGGFNINPISPEAVAAPLNDRPPRQKTQALCPNANHHGIGLGSRVRPFIGDGPYEPNHHCTHQGSKTPLTYTAALYLRCSRWSIREEGNDAKYVVVTYDRRASTRVKPVIHDHSTPRKSNHSSSDAAVSVEIGENLHGVEWKVGYPIFPEFHHSTPFGMEAAGL</sequence>
<accession>A0A4Y2JC83</accession>